<dbReference type="OrthoDB" id="1936831at2759"/>
<evidence type="ECO:0000313" key="3">
    <source>
        <dbReference type="Proteomes" id="UP000489600"/>
    </source>
</evidence>
<sequence>MCIEKLFFLIAVTFALAWSGEASPLSCDWTPNVTATQDGTGNYLTIKEALSSAQDYNNFSC</sequence>
<feature type="chain" id="PRO_5021732891" evidence="1">
    <location>
        <begin position="23"/>
        <end position="61"/>
    </location>
</feature>
<dbReference type="AlphaFoldDB" id="A0A565B7M5"/>
<comment type="caution">
    <text evidence="2">The sequence shown here is derived from an EMBL/GenBank/DDBJ whole genome shotgun (WGS) entry which is preliminary data.</text>
</comment>
<reference evidence="2" key="1">
    <citation type="submission" date="2019-07" db="EMBL/GenBank/DDBJ databases">
        <authorList>
            <person name="Dittberner H."/>
        </authorList>
    </citation>
    <scope>NUCLEOTIDE SEQUENCE [LARGE SCALE GENOMIC DNA]</scope>
</reference>
<proteinExistence type="predicted"/>
<keyword evidence="1" id="KW-0732">Signal</keyword>
<keyword evidence="3" id="KW-1185">Reference proteome</keyword>
<protein>
    <submittedName>
        <fullName evidence="2">Uncharacterized protein</fullName>
    </submittedName>
</protein>
<dbReference type="EMBL" id="CABITT030000003">
    <property type="protein sequence ID" value="VVA97607.1"/>
    <property type="molecule type" value="Genomic_DNA"/>
</dbReference>
<name>A0A565B7M5_9BRAS</name>
<evidence type="ECO:0000256" key="1">
    <source>
        <dbReference type="SAM" id="SignalP"/>
    </source>
</evidence>
<feature type="signal peptide" evidence="1">
    <location>
        <begin position="1"/>
        <end position="22"/>
    </location>
</feature>
<evidence type="ECO:0000313" key="2">
    <source>
        <dbReference type="EMBL" id="VVA97607.1"/>
    </source>
</evidence>
<organism evidence="2 3">
    <name type="scientific">Arabis nemorensis</name>
    <dbReference type="NCBI Taxonomy" id="586526"/>
    <lineage>
        <taxon>Eukaryota</taxon>
        <taxon>Viridiplantae</taxon>
        <taxon>Streptophyta</taxon>
        <taxon>Embryophyta</taxon>
        <taxon>Tracheophyta</taxon>
        <taxon>Spermatophyta</taxon>
        <taxon>Magnoliopsida</taxon>
        <taxon>eudicotyledons</taxon>
        <taxon>Gunneridae</taxon>
        <taxon>Pentapetalae</taxon>
        <taxon>rosids</taxon>
        <taxon>malvids</taxon>
        <taxon>Brassicales</taxon>
        <taxon>Brassicaceae</taxon>
        <taxon>Arabideae</taxon>
        <taxon>Arabis</taxon>
    </lineage>
</organism>
<dbReference type="Proteomes" id="UP000489600">
    <property type="component" value="Unassembled WGS sequence"/>
</dbReference>
<gene>
    <name evidence="2" type="ORF">ANE_LOCUS8052</name>
</gene>
<accession>A0A565B7M5</accession>